<dbReference type="EMBL" id="CAJVQB010002401">
    <property type="protein sequence ID" value="CAG8573380.1"/>
    <property type="molecule type" value="Genomic_DNA"/>
</dbReference>
<proteinExistence type="predicted"/>
<name>A0ABN7UGP7_GIGMA</name>
<sequence>MKRKNMMIKQTFEKERQHKSLTIQDSLYDTERDFAKDGKKFHYVLSKKESIQLMMILARDFTRRNGVYSWLKRIITSEEIPEVNNTVVITKNRCNEYYIMCPIPLEERENQMPSCGRIVSIDPGVRTTFTCYDPRGQAIEWGNGEFNRIVRLSKK</sequence>
<protein>
    <submittedName>
        <fullName evidence="1">8727_t:CDS:1</fullName>
    </submittedName>
</protein>
<gene>
    <name evidence="1" type="ORF">GMARGA_LOCUS5597</name>
</gene>
<accession>A0ABN7UGP7</accession>
<reference evidence="1 2" key="1">
    <citation type="submission" date="2021-06" db="EMBL/GenBank/DDBJ databases">
        <authorList>
            <person name="Kallberg Y."/>
            <person name="Tangrot J."/>
            <person name="Rosling A."/>
        </authorList>
    </citation>
    <scope>NUCLEOTIDE SEQUENCE [LARGE SCALE GENOMIC DNA]</scope>
    <source>
        <strain evidence="1 2">120-4 pot B 10/14</strain>
    </source>
</reference>
<dbReference type="Proteomes" id="UP000789901">
    <property type="component" value="Unassembled WGS sequence"/>
</dbReference>
<keyword evidence="2" id="KW-1185">Reference proteome</keyword>
<evidence type="ECO:0000313" key="1">
    <source>
        <dbReference type="EMBL" id="CAG8573380.1"/>
    </source>
</evidence>
<comment type="caution">
    <text evidence="1">The sequence shown here is derived from an EMBL/GenBank/DDBJ whole genome shotgun (WGS) entry which is preliminary data.</text>
</comment>
<organism evidence="1 2">
    <name type="scientific">Gigaspora margarita</name>
    <dbReference type="NCBI Taxonomy" id="4874"/>
    <lineage>
        <taxon>Eukaryota</taxon>
        <taxon>Fungi</taxon>
        <taxon>Fungi incertae sedis</taxon>
        <taxon>Mucoromycota</taxon>
        <taxon>Glomeromycotina</taxon>
        <taxon>Glomeromycetes</taxon>
        <taxon>Diversisporales</taxon>
        <taxon>Gigasporaceae</taxon>
        <taxon>Gigaspora</taxon>
    </lineage>
</organism>
<evidence type="ECO:0000313" key="2">
    <source>
        <dbReference type="Proteomes" id="UP000789901"/>
    </source>
</evidence>